<comment type="caution">
    <text evidence="1">The sequence shown here is derived from an EMBL/GenBank/DDBJ whole genome shotgun (WGS) entry which is preliminary data.</text>
</comment>
<feature type="non-terminal residue" evidence="1">
    <location>
        <position position="1"/>
    </location>
</feature>
<evidence type="ECO:0000313" key="2">
    <source>
        <dbReference type="Proteomes" id="UP000601435"/>
    </source>
</evidence>
<evidence type="ECO:0000313" key="1">
    <source>
        <dbReference type="EMBL" id="CAE7873599.1"/>
    </source>
</evidence>
<dbReference type="AlphaFoldDB" id="A0A813AQ36"/>
<name>A0A813AQ36_9DINO</name>
<dbReference type="OrthoDB" id="754047at2759"/>
<feature type="non-terminal residue" evidence="1">
    <location>
        <position position="146"/>
    </location>
</feature>
<sequence>AFCAVGLFFFANTSIFNLSTTARTWVALEWAKTENMQRQISGMLAAVLSFVGCWLTQKWFLGVSWRKIICATGVLTSLFDSIPQFCTIFDIIRNQYFYLGEPLTENVPQAMAALVSTFMINELADDSNCALVAGLMSLGSSVVPFK</sequence>
<accession>A0A813AQ36</accession>
<dbReference type="Proteomes" id="UP000601435">
    <property type="component" value="Unassembled WGS sequence"/>
</dbReference>
<reference evidence="1" key="1">
    <citation type="submission" date="2021-02" db="EMBL/GenBank/DDBJ databases">
        <authorList>
            <person name="Dougan E. K."/>
            <person name="Rhodes N."/>
            <person name="Thang M."/>
            <person name="Chan C."/>
        </authorList>
    </citation>
    <scope>NUCLEOTIDE SEQUENCE</scope>
</reference>
<dbReference type="EMBL" id="CAJNJA010061428">
    <property type="protein sequence ID" value="CAE7873599.1"/>
    <property type="molecule type" value="Genomic_DNA"/>
</dbReference>
<proteinExistence type="predicted"/>
<gene>
    <name evidence="1" type="ORF">SNEC2469_LOCUS28353</name>
</gene>
<organism evidence="1 2">
    <name type="scientific">Symbiodinium necroappetens</name>
    <dbReference type="NCBI Taxonomy" id="1628268"/>
    <lineage>
        <taxon>Eukaryota</taxon>
        <taxon>Sar</taxon>
        <taxon>Alveolata</taxon>
        <taxon>Dinophyceae</taxon>
        <taxon>Suessiales</taxon>
        <taxon>Symbiodiniaceae</taxon>
        <taxon>Symbiodinium</taxon>
    </lineage>
</organism>
<keyword evidence="2" id="KW-1185">Reference proteome</keyword>
<protein>
    <submittedName>
        <fullName evidence="1">Uncharacterized protein</fullName>
    </submittedName>
</protein>